<sequence>MSSNNNNNGNTNRQGFGNPANNQFDQQGGNNASNPQPDLPLSATGNPFDPNSGIDFGGFEHPAETVARGNAAHQHFGRGGSPDEGVAIPIYPPDHPSHPNNLPFGRGGWRGRGDRGGRGRGGQRGRGGSTSAGFAGLGWRTQNRPTERTNVDNSAVERAVDALRKGLDPGSRNENGSVTVTRQWARQVLGQDNFVRAQPGGPWVLSKNQPFFKDSVSFGMNKPMLDWLAGLNTEATDTFTMAADRARMFFR</sequence>
<evidence type="ECO:0000313" key="3">
    <source>
        <dbReference type="Proteomes" id="UP000800035"/>
    </source>
</evidence>
<evidence type="ECO:0000256" key="1">
    <source>
        <dbReference type="SAM" id="MobiDB-lite"/>
    </source>
</evidence>
<feature type="region of interest" description="Disordered" evidence="1">
    <location>
        <begin position="1"/>
        <end position="150"/>
    </location>
</feature>
<feature type="compositionally biased region" description="Low complexity" evidence="1">
    <location>
        <begin position="1"/>
        <end position="18"/>
    </location>
</feature>
<proteinExistence type="predicted"/>
<organism evidence="2 3">
    <name type="scientific">Byssothecium circinans</name>
    <dbReference type="NCBI Taxonomy" id="147558"/>
    <lineage>
        <taxon>Eukaryota</taxon>
        <taxon>Fungi</taxon>
        <taxon>Dikarya</taxon>
        <taxon>Ascomycota</taxon>
        <taxon>Pezizomycotina</taxon>
        <taxon>Dothideomycetes</taxon>
        <taxon>Pleosporomycetidae</taxon>
        <taxon>Pleosporales</taxon>
        <taxon>Massarineae</taxon>
        <taxon>Massarinaceae</taxon>
        <taxon>Byssothecium</taxon>
    </lineage>
</organism>
<evidence type="ECO:0000313" key="2">
    <source>
        <dbReference type="EMBL" id="KAF1954033.1"/>
    </source>
</evidence>
<protein>
    <submittedName>
        <fullName evidence="2">Uncharacterized protein</fullName>
    </submittedName>
</protein>
<keyword evidence="3" id="KW-1185">Reference proteome</keyword>
<name>A0A6A5TMD7_9PLEO</name>
<feature type="compositionally biased region" description="Gly residues" evidence="1">
    <location>
        <begin position="119"/>
        <end position="130"/>
    </location>
</feature>
<dbReference type="AlphaFoldDB" id="A0A6A5TMD7"/>
<dbReference type="Proteomes" id="UP000800035">
    <property type="component" value="Unassembled WGS sequence"/>
</dbReference>
<accession>A0A6A5TMD7</accession>
<reference evidence="2" key="1">
    <citation type="journal article" date="2020" name="Stud. Mycol.">
        <title>101 Dothideomycetes genomes: a test case for predicting lifestyles and emergence of pathogens.</title>
        <authorList>
            <person name="Haridas S."/>
            <person name="Albert R."/>
            <person name="Binder M."/>
            <person name="Bloem J."/>
            <person name="Labutti K."/>
            <person name="Salamov A."/>
            <person name="Andreopoulos B."/>
            <person name="Baker S."/>
            <person name="Barry K."/>
            <person name="Bills G."/>
            <person name="Bluhm B."/>
            <person name="Cannon C."/>
            <person name="Castanera R."/>
            <person name="Culley D."/>
            <person name="Daum C."/>
            <person name="Ezra D."/>
            <person name="Gonzalez J."/>
            <person name="Henrissat B."/>
            <person name="Kuo A."/>
            <person name="Liang C."/>
            <person name="Lipzen A."/>
            <person name="Lutzoni F."/>
            <person name="Magnuson J."/>
            <person name="Mondo S."/>
            <person name="Nolan M."/>
            <person name="Ohm R."/>
            <person name="Pangilinan J."/>
            <person name="Park H.-J."/>
            <person name="Ramirez L."/>
            <person name="Alfaro M."/>
            <person name="Sun H."/>
            <person name="Tritt A."/>
            <person name="Yoshinaga Y."/>
            <person name="Zwiers L.-H."/>
            <person name="Turgeon B."/>
            <person name="Goodwin S."/>
            <person name="Spatafora J."/>
            <person name="Crous P."/>
            <person name="Grigoriev I."/>
        </authorList>
    </citation>
    <scope>NUCLEOTIDE SEQUENCE</scope>
    <source>
        <strain evidence="2">CBS 675.92</strain>
    </source>
</reference>
<dbReference type="OrthoDB" id="10575968at2759"/>
<feature type="compositionally biased region" description="Polar residues" evidence="1">
    <location>
        <begin position="19"/>
        <end position="36"/>
    </location>
</feature>
<gene>
    <name evidence="2" type="ORF">CC80DRAFT_537261</name>
</gene>
<dbReference type="EMBL" id="ML977001">
    <property type="protein sequence ID" value="KAF1954033.1"/>
    <property type="molecule type" value="Genomic_DNA"/>
</dbReference>